<evidence type="ECO:0000256" key="1">
    <source>
        <dbReference type="SAM" id="Phobius"/>
    </source>
</evidence>
<proteinExistence type="predicted"/>
<dbReference type="KEGG" id="ffu:CLAFUR5_07316"/>
<sequence length="164" mass="17469">MDPTTLTTYIAIPISFLLGGYQFAHSQNILPTLHSLPVFVSTPLFTQVYYSGFKIILPGAILTAATYGYAAYRTTPQTGGGLLSRRNLLVFGAMCAIGVGAWTKIVMGAGVERVIAISKDAAMQVKAEESGKVLRLLKAWTGQNYVRPGIWVGAGVAGLLAVME</sequence>
<reference evidence="2" key="1">
    <citation type="submission" date="2021-12" db="EMBL/GenBank/DDBJ databases">
        <authorList>
            <person name="Zaccaron A."/>
            <person name="Stergiopoulos I."/>
        </authorList>
    </citation>
    <scope>NUCLEOTIDE SEQUENCE</scope>
    <source>
        <strain evidence="2">Race5_Kim</strain>
    </source>
</reference>
<dbReference type="Pfam" id="PF08592">
    <property type="entry name" value="Anthrone_oxy"/>
    <property type="match status" value="1"/>
</dbReference>
<dbReference type="InterPro" id="IPR013901">
    <property type="entry name" value="Anthrone_oxy"/>
</dbReference>
<keyword evidence="3" id="KW-1185">Reference proteome</keyword>
<feature type="transmembrane region" description="Helical" evidence="1">
    <location>
        <begin position="87"/>
        <end position="105"/>
    </location>
</feature>
<dbReference type="GeneID" id="71987194"/>
<keyword evidence="1" id="KW-1133">Transmembrane helix</keyword>
<keyword evidence="1" id="KW-0472">Membrane</keyword>
<evidence type="ECO:0008006" key="4">
    <source>
        <dbReference type="Google" id="ProtNLM"/>
    </source>
</evidence>
<accession>A0A9Q8PB76</accession>
<protein>
    <recommendedName>
        <fullName evidence="4">DUF1772-domain-containing protein</fullName>
    </recommendedName>
</protein>
<dbReference type="AlphaFoldDB" id="A0A9Q8PB76"/>
<evidence type="ECO:0000313" key="2">
    <source>
        <dbReference type="EMBL" id="UJO19280.1"/>
    </source>
</evidence>
<dbReference type="EMBL" id="CP090168">
    <property type="protein sequence ID" value="UJO19280.1"/>
    <property type="molecule type" value="Genomic_DNA"/>
</dbReference>
<name>A0A9Q8PB76_PASFU</name>
<organism evidence="2 3">
    <name type="scientific">Passalora fulva</name>
    <name type="common">Tomato leaf mold</name>
    <name type="synonym">Cladosporium fulvum</name>
    <dbReference type="NCBI Taxonomy" id="5499"/>
    <lineage>
        <taxon>Eukaryota</taxon>
        <taxon>Fungi</taxon>
        <taxon>Dikarya</taxon>
        <taxon>Ascomycota</taxon>
        <taxon>Pezizomycotina</taxon>
        <taxon>Dothideomycetes</taxon>
        <taxon>Dothideomycetidae</taxon>
        <taxon>Mycosphaerellales</taxon>
        <taxon>Mycosphaerellaceae</taxon>
        <taxon>Fulvia</taxon>
    </lineage>
</organism>
<reference evidence="2" key="2">
    <citation type="journal article" date="2022" name="Microb. Genom.">
        <title>A chromosome-scale genome assembly of the tomato pathogen Cladosporium fulvum reveals a compartmentalized genome architecture and the presence of a dispensable chromosome.</title>
        <authorList>
            <person name="Zaccaron A.Z."/>
            <person name="Chen L.H."/>
            <person name="Samaras A."/>
            <person name="Stergiopoulos I."/>
        </authorList>
    </citation>
    <scope>NUCLEOTIDE SEQUENCE</scope>
    <source>
        <strain evidence="2">Race5_Kim</strain>
    </source>
</reference>
<dbReference type="OrthoDB" id="5954308at2759"/>
<dbReference type="RefSeq" id="XP_047763646.1">
    <property type="nucleotide sequence ID" value="XM_047906464.1"/>
</dbReference>
<feature type="transmembrane region" description="Helical" evidence="1">
    <location>
        <begin position="6"/>
        <end position="24"/>
    </location>
</feature>
<evidence type="ECO:0000313" key="3">
    <source>
        <dbReference type="Proteomes" id="UP000756132"/>
    </source>
</evidence>
<keyword evidence="1" id="KW-0812">Transmembrane</keyword>
<gene>
    <name evidence="2" type="ORF">CLAFUR5_07316</name>
</gene>
<dbReference type="Proteomes" id="UP000756132">
    <property type="component" value="Chromosome 6"/>
</dbReference>